<dbReference type="Proteomes" id="UP000439903">
    <property type="component" value="Unassembled WGS sequence"/>
</dbReference>
<dbReference type="EMBL" id="WTPW01002203">
    <property type="protein sequence ID" value="KAF0392066.1"/>
    <property type="molecule type" value="Genomic_DNA"/>
</dbReference>
<keyword evidence="2" id="KW-1185">Reference proteome</keyword>
<gene>
    <name evidence="1" type="ORF">F8M41_010640</name>
</gene>
<evidence type="ECO:0000313" key="2">
    <source>
        <dbReference type="Proteomes" id="UP000439903"/>
    </source>
</evidence>
<proteinExistence type="predicted"/>
<comment type="caution">
    <text evidence="1">The sequence shown here is derived from an EMBL/GenBank/DDBJ whole genome shotgun (WGS) entry which is preliminary data.</text>
</comment>
<reference evidence="1 2" key="1">
    <citation type="journal article" date="2019" name="Environ. Microbiol.">
        <title>At the nexus of three kingdoms: the genome of the mycorrhizal fungus Gigaspora margarita provides insights into plant, endobacterial and fungal interactions.</title>
        <authorList>
            <person name="Venice F."/>
            <person name="Ghignone S."/>
            <person name="Salvioli di Fossalunga A."/>
            <person name="Amselem J."/>
            <person name="Novero M."/>
            <person name="Xianan X."/>
            <person name="Sedzielewska Toro K."/>
            <person name="Morin E."/>
            <person name="Lipzen A."/>
            <person name="Grigoriev I.V."/>
            <person name="Henrissat B."/>
            <person name="Martin F.M."/>
            <person name="Bonfante P."/>
        </authorList>
    </citation>
    <scope>NUCLEOTIDE SEQUENCE [LARGE SCALE GENOMIC DNA]</scope>
    <source>
        <strain evidence="1 2">BEG34</strain>
    </source>
</reference>
<evidence type="ECO:0000313" key="1">
    <source>
        <dbReference type="EMBL" id="KAF0392066.1"/>
    </source>
</evidence>
<dbReference type="OrthoDB" id="2366411at2759"/>
<name>A0A8H3X395_GIGMA</name>
<organism evidence="1 2">
    <name type="scientific">Gigaspora margarita</name>
    <dbReference type="NCBI Taxonomy" id="4874"/>
    <lineage>
        <taxon>Eukaryota</taxon>
        <taxon>Fungi</taxon>
        <taxon>Fungi incertae sedis</taxon>
        <taxon>Mucoromycota</taxon>
        <taxon>Glomeromycotina</taxon>
        <taxon>Glomeromycetes</taxon>
        <taxon>Diversisporales</taxon>
        <taxon>Gigasporaceae</taxon>
        <taxon>Gigaspora</taxon>
    </lineage>
</organism>
<accession>A0A8H3X395</accession>
<sequence>MEKLLDVCFCSACHSKYERIKKVKSNTTNIENLNTTNTKQSESSLYNNSSNCDSELKFKLFVKNENENILPEKTITTKLVNFEEFKDLIQQWICKINNNYSIVMSNYSLSYKVEHSRTGAIILQDNDDWKEFLKLYKSIITNKIICVCITMNKQIKKRKQELMTNFNSKKSNEPKSKALCISNNNNADKDEMDKADQITKLRQKWECKICNKICYVDSDCHLELTPYQLQM</sequence>
<protein>
    <submittedName>
        <fullName evidence="1">Uncharacterized protein</fullName>
    </submittedName>
</protein>
<dbReference type="AlphaFoldDB" id="A0A8H3X395"/>